<feature type="transmembrane region" description="Helical" evidence="5">
    <location>
        <begin position="12"/>
        <end position="30"/>
    </location>
</feature>
<dbReference type="GO" id="GO:0005524">
    <property type="term" value="F:ATP binding"/>
    <property type="evidence" value="ECO:0007669"/>
    <property type="project" value="InterPro"/>
</dbReference>
<protein>
    <recommendedName>
        <fullName evidence="7">Tetratricopeptide repeat-containing protein</fullName>
    </recommendedName>
</protein>
<dbReference type="InterPro" id="IPR011990">
    <property type="entry name" value="TPR-like_helical_dom_sf"/>
</dbReference>
<dbReference type="SUPFAM" id="SSF90123">
    <property type="entry name" value="ABC transporter transmembrane region"/>
    <property type="match status" value="1"/>
</dbReference>
<evidence type="ECO:0000256" key="4">
    <source>
        <dbReference type="ARBA" id="ARBA00023136"/>
    </source>
</evidence>
<dbReference type="Gene3D" id="1.25.40.10">
    <property type="entry name" value="Tetratricopeptide repeat domain"/>
    <property type="match status" value="1"/>
</dbReference>
<keyword evidence="4 5" id="KW-0472">Membrane</keyword>
<comment type="subcellular location">
    <subcellularLocation>
        <location evidence="1">Cell membrane</location>
        <topology evidence="1">Multi-pass membrane protein</topology>
    </subcellularLocation>
</comment>
<dbReference type="SUPFAM" id="SSF48452">
    <property type="entry name" value="TPR-like"/>
    <property type="match status" value="1"/>
</dbReference>
<proteinExistence type="predicted"/>
<reference evidence="6" key="1">
    <citation type="journal article" date="2024" name="Syst. Appl. Microbiol.">
        <title>First single-strain enrichments of Electrothrix cable bacteria, description of E. aestuarii sp. nov. and E. rattekaaiensis sp. nov., and proposal of a cable bacteria taxonomy following the rules of the SeqCode.</title>
        <authorList>
            <person name="Plum-Jensen L.E."/>
            <person name="Schramm A."/>
            <person name="Marshall I.P.G."/>
        </authorList>
    </citation>
    <scope>NUCLEOTIDE SEQUENCE</scope>
    <source>
        <strain evidence="6">Rat1</strain>
    </source>
</reference>
<dbReference type="GO" id="GO:0005886">
    <property type="term" value="C:plasma membrane"/>
    <property type="evidence" value="ECO:0007669"/>
    <property type="project" value="UniProtKB-SubCell"/>
</dbReference>
<dbReference type="AlphaFoldDB" id="A0AAU8M074"/>
<name>A0AAU8M074_9BACT</name>
<gene>
    <name evidence="6" type="ORF">Q3M24_09340</name>
</gene>
<evidence type="ECO:0000256" key="1">
    <source>
        <dbReference type="ARBA" id="ARBA00004651"/>
    </source>
</evidence>
<reference evidence="6" key="2">
    <citation type="submission" date="2024-06" db="EMBL/GenBank/DDBJ databases">
        <authorList>
            <person name="Plum-Jensen L.E."/>
            <person name="Schramm A."/>
            <person name="Marshall I.P.G."/>
        </authorList>
    </citation>
    <scope>NUCLEOTIDE SEQUENCE</scope>
    <source>
        <strain evidence="6">Rat1</strain>
    </source>
</reference>
<evidence type="ECO:0000256" key="5">
    <source>
        <dbReference type="SAM" id="Phobius"/>
    </source>
</evidence>
<evidence type="ECO:0000313" key="6">
    <source>
        <dbReference type="EMBL" id="XCN74923.1"/>
    </source>
</evidence>
<feature type="transmembrane region" description="Helical" evidence="5">
    <location>
        <begin position="36"/>
        <end position="56"/>
    </location>
</feature>
<accession>A0AAU8M074</accession>
<sequence length="176" mass="20250">MKDKDLFVRTQYLSMYVRVLPVSLFFGIIAWVVYGWWAFCLAMIVGLLFPLPAMYATGRIADLFLFCYSGGSGQSTLKDELAGDVEKIRILRRERHFEEAFELAEVLLTKDPKHAEVLFLKAQLLYEPFAQYSSASACLNKILAMDPPPRDELVQWATTLREEIQERIRERASFNG</sequence>
<dbReference type="KEGG" id="eaj:Q3M24_09340"/>
<evidence type="ECO:0008006" key="7">
    <source>
        <dbReference type="Google" id="ProtNLM"/>
    </source>
</evidence>
<evidence type="ECO:0000256" key="3">
    <source>
        <dbReference type="ARBA" id="ARBA00022989"/>
    </source>
</evidence>
<dbReference type="InterPro" id="IPR036640">
    <property type="entry name" value="ABC1_TM_sf"/>
</dbReference>
<keyword evidence="3 5" id="KW-1133">Transmembrane helix</keyword>
<keyword evidence="2 5" id="KW-0812">Transmembrane</keyword>
<organism evidence="6">
    <name type="scientific">Candidatus Electrothrix aestuarii</name>
    <dbReference type="NCBI Taxonomy" id="3062594"/>
    <lineage>
        <taxon>Bacteria</taxon>
        <taxon>Pseudomonadati</taxon>
        <taxon>Thermodesulfobacteriota</taxon>
        <taxon>Desulfobulbia</taxon>
        <taxon>Desulfobulbales</taxon>
        <taxon>Desulfobulbaceae</taxon>
        <taxon>Candidatus Electrothrix</taxon>
    </lineage>
</organism>
<evidence type="ECO:0000256" key="2">
    <source>
        <dbReference type="ARBA" id="ARBA00022692"/>
    </source>
</evidence>
<dbReference type="EMBL" id="CP159373">
    <property type="protein sequence ID" value="XCN74923.1"/>
    <property type="molecule type" value="Genomic_DNA"/>
</dbReference>